<dbReference type="Proteomes" id="UP000039865">
    <property type="component" value="Unassembled WGS sequence"/>
</dbReference>
<protein>
    <submittedName>
        <fullName evidence="1">Uncharacterized protein</fullName>
    </submittedName>
</protein>
<reference evidence="1 2" key="1">
    <citation type="submission" date="2014-06" db="EMBL/GenBank/DDBJ databases">
        <authorList>
            <person name="Swart Estienne"/>
        </authorList>
    </citation>
    <scope>NUCLEOTIDE SEQUENCE [LARGE SCALE GENOMIC DNA]</scope>
    <source>
        <strain evidence="1 2">130c</strain>
    </source>
</reference>
<proteinExistence type="predicted"/>
<evidence type="ECO:0000313" key="1">
    <source>
        <dbReference type="EMBL" id="CDW73594.1"/>
    </source>
</evidence>
<dbReference type="AlphaFoldDB" id="A0A077ZVC9"/>
<keyword evidence="2" id="KW-1185">Reference proteome</keyword>
<accession>A0A077ZVC9</accession>
<dbReference type="EMBL" id="CCKQ01002497">
    <property type="protein sequence ID" value="CDW73594.1"/>
    <property type="molecule type" value="Genomic_DNA"/>
</dbReference>
<name>A0A077ZVC9_STYLE</name>
<sequence length="119" mass="13733">MHLKQQKVQKIKKIKLEKLVQPIHIQQIVLRGPTPAETELATKATQPIICRGRKVCKTNETEAKQSKHMESVFKSLFAMSQTLKVKRFDRNPINNRAMGLTHEIMNALIYHKKNCPSFV</sequence>
<organism evidence="1 2">
    <name type="scientific">Stylonychia lemnae</name>
    <name type="common">Ciliate</name>
    <dbReference type="NCBI Taxonomy" id="5949"/>
    <lineage>
        <taxon>Eukaryota</taxon>
        <taxon>Sar</taxon>
        <taxon>Alveolata</taxon>
        <taxon>Ciliophora</taxon>
        <taxon>Intramacronucleata</taxon>
        <taxon>Spirotrichea</taxon>
        <taxon>Stichotrichia</taxon>
        <taxon>Sporadotrichida</taxon>
        <taxon>Oxytrichidae</taxon>
        <taxon>Stylonychinae</taxon>
        <taxon>Stylonychia</taxon>
    </lineage>
</organism>
<gene>
    <name evidence="1" type="primary">Contig8881.g9488</name>
    <name evidence="1" type="ORF">STYLEM_2577</name>
</gene>
<dbReference type="InParanoid" id="A0A077ZVC9"/>
<evidence type="ECO:0000313" key="2">
    <source>
        <dbReference type="Proteomes" id="UP000039865"/>
    </source>
</evidence>